<dbReference type="OrthoDB" id="2506208at2759"/>
<evidence type="ECO:0000313" key="6">
    <source>
        <dbReference type="EMBL" id="KNE94034.1"/>
    </source>
</evidence>
<dbReference type="GO" id="GO:0030688">
    <property type="term" value="C:preribosome, small subunit precursor"/>
    <property type="evidence" value="ECO:0007669"/>
    <property type="project" value="InterPro"/>
</dbReference>
<evidence type="ECO:0000256" key="4">
    <source>
        <dbReference type="ARBA" id="ARBA00023242"/>
    </source>
</evidence>
<dbReference type="GO" id="GO:0000462">
    <property type="term" value="P:maturation of SSU-rRNA from tricistronic rRNA transcript (SSU-rRNA, 5.8S rRNA, LSU-rRNA)"/>
    <property type="evidence" value="ECO:0007669"/>
    <property type="project" value="InterPro"/>
</dbReference>
<proteinExistence type="inferred from homology"/>
<feature type="region of interest" description="Disordered" evidence="5">
    <location>
        <begin position="1"/>
        <end position="31"/>
    </location>
</feature>
<reference evidence="7" key="1">
    <citation type="submission" date="2014-03" db="EMBL/GenBank/DDBJ databases">
        <title>The Genome Sequence of Puccinia striiformis f. sp. tritici PST-78.</title>
        <authorList>
            <consortium name="The Broad Institute Genome Sequencing Platform"/>
            <person name="Cuomo C."/>
            <person name="Hulbert S."/>
            <person name="Chen X."/>
            <person name="Walker B."/>
            <person name="Young S.K."/>
            <person name="Zeng Q."/>
            <person name="Gargeya S."/>
            <person name="Fitzgerald M."/>
            <person name="Haas B."/>
            <person name="Abouelleil A."/>
            <person name="Alvarado L."/>
            <person name="Arachchi H.M."/>
            <person name="Berlin A.M."/>
            <person name="Chapman S.B."/>
            <person name="Goldberg J."/>
            <person name="Griggs A."/>
            <person name="Gujja S."/>
            <person name="Hansen M."/>
            <person name="Howarth C."/>
            <person name="Imamovic A."/>
            <person name="Larimer J."/>
            <person name="McCowan C."/>
            <person name="Montmayeur A."/>
            <person name="Murphy C."/>
            <person name="Neiman D."/>
            <person name="Pearson M."/>
            <person name="Priest M."/>
            <person name="Roberts A."/>
            <person name="Saif S."/>
            <person name="Shea T."/>
            <person name="Sisk P."/>
            <person name="Sykes S."/>
            <person name="Wortman J."/>
            <person name="Nusbaum C."/>
            <person name="Birren B."/>
        </authorList>
    </citation>
    <scope>NUCLEOTIDE SEQUENCE [LARGE SCALE GENOMIC DNA]</scope>
    <source>
        <strain evidence="7">race PST-78</strain>
    </source>
</reference>
<evidence type="ECO:0000256" key="1">
    <source>
        <dbReference type="ARBA" id="ARBA00004604"/>
    </source>
</evidence>
<evidence type="ECO:0000256" key="3">
    <source>
        <dbReference type="ARBA" id="ARBA00021321"/>
    </source>
</evidence>
<feature type="compositionally biased region" description="Polar residues" evidence="5">
    <location>
        <begin position="10"/>
        <end position="31"/>
    </location>
</feature>
<dbReference type="PANTHER" id="PTHR31109">
    <property type="entry name" value="PROTEIN FAM207A"/>
    <property type="match status" value="1"/>
</dbReference>
<protein>
    <recommendedName>
        <fullName evidence="3">Ribosome biogenesis protein SLX9</fullName>
    </recommendedName>
</protein>
<evidence type="ECO:0000256" key="5">
    <source>
        <dbReference type="SAM" id="MobiDB-lite"/>
    </source>
</evidence>
<dbReference type="Proteomes" id="UP000054564">
    <property type="component" value="Unassembled WGS sequence"/>
</dbReference>
<accession>A0A0L0V4Y9</accession>
<dbReference type="InterPro" id="IPR028160">
    <property type="entry name" value="Slx9-like"/>
</dbReference>
<keyword evidence="4" id="KW-0539">Nucleus</keyword>
<dbReference type="GO" id="GO:0005730">
    <property type="term" value="C:nucleolus"/>
    <property type="evidence" value="ECO:0007669"/>
    <property type="project" value="UniProtKB-SubCell"/>
</dbReference>
<gene>
    <name evidence="6" type="ORF">PSTG_12609</name>
</gene>
<organism evidence="6 7">
    <name type="scientific">Puccinia striiformis f. sp. tritici PST-78</name>
    <dbReference type="NCBI Taxonomy" id="1165861"/>
    <lineage>
        <taxon>Eukaryota</taxon>
        <taxon>Fungi</taxon>
        <taxon>Dikarya</taxon>
        <taxon>Basidiomycota</taxon>
        <taxon>Pucciniomycotina</taxon>
        <taxon>Pucciniomycetes</taxon>
        <taxon>Pucciniales</taxon>
        <taxon>Pucciniaceae</taxon>
        <taxon>Puccinia</taxon>
    </lineage>
</organism>
<dbReference type="Pfam" id="PF15341">
    <property type="entry name" value="SLX9"/>
    <property type="match status" value="1"/>
</dbReference>
<dbReference type="AlphaFoldDB" id="A0A0L0V4Y9"/>
<keyword evidence="7" id="KW-1185">Reference proteome</keyword>
<comment type="similarity">
    <text evidence="2">Belongs to the SLX9 family.</text>
</comment>
<evidence type="ECO:0000313" key="7">
    <source>
        <dbReference type="Proteomes" id="UP000054564"/>
    </source>
</evidence>
<dbReference type="PANTHER" id="PTHR31109:SF2">
    <property type="entry name" value="RIBOSOME BIOGENESIS PROTEIN SLX9 HOMOLOG"/>
    <property type="match status" value="1"/>
</dbReference>
<comment type="subcellular location">
    <subcellularLocation>
        <location evidence="1">Nucleus</location>
        <location evidence="1">Nucleolus</location>
    </subcellularLocation>
</comment>
<sequence>MPKASRTKLIHSSQTALSKRQFSLPDQHSQRLQISKVDPTTSANEILHELNDPKAYILPSSTSNPRTLTRQNPNRVLRARDSVQPYSKSHAKRLKKKVKEQAVIGDLGPVKEALEEVLATATSGDDSHHNVISNTTQNQQSTIIVPKNQTSKKSISHKQKAKLLQEESTRLPSILNHPEFKKNPFAAIRTHLQNTSTESTTSTKKKTPNVK</sequence>
<name>A0A0L0V4Y9_9BASI</name>
<dbReference type="GO" id="GO:0030686">
    <property type="term" value="C:90S preribosome"/>
    <property type="evidence" value="ECO:0007669"/>
    <property type="project" value="InterPro"/>
</dbReference>
<feature type="region of interest" description="Disordered" evidence="5">
    <location>
        <begin position="191"/>
        <end position="211"/>
    </location>
</feature>
<comment type="caution">
    <text evidence="6">The sequence shown here is derived from an EMBL/GenBank/DDBJ whole genome shotgun (WGS) entry which is preliminary data.</text>
</comment>
<dbReference type="EMBL" id="AJIL01000125">
    <property type="protein sequence ID" value="KNE94034.1"/>
    <property type="molecule type" value="Genomic_DNA"/>
</dbReference>
<evidence type="ECO:0000256" key="2">
    <source>
        <dbReference type="ARBA" id="ARBA00011022"/>
    </source>
</evidence>